<feature type="region of interest" description="Disordered" evidence="4">
    <location>
        <begin position="364"/>
        <end position="383"/>
    </location>
</feature>
<dbReference type="CDD" id="cd09019">
    <property type="entry name" value="galactose_mutarotase_like"/>
    <property type="match status" value="1"/>
</dbReference>
<comment type="similarity">
    <text evidence="1">Belongs to the aldose epimerase family.</text>
</comment>
<gene>
    <name evidence="5" type="ORF">CCMP2556_LOCUS49872</name>
</gene>
<dbReference type="Proteomes" id="UP001642484">
    <property type="component" value="Unassembled WGS sequence"/>
</dbReference>
<dbReference type="InterPro" id="IPR014718">
    <property type="entry name" value="GH-type_carb-bd"/>
</dbReference>
<sequence>MASNTSWPPTMAPTIFTGGNIGFDKLLWTLEDSEATAITLKLISPDGDENYPGQVTARVHYSLPSSSTLRIQYEATTDAPTLVNLTNHSYWNLADGGISSVLDHEISLFADFYTPVDDTSIPTGEVRAVTGAMDLRQSVKIGKGIKEADNGLGYDHNYVLQGKFDPTSKLQAVAHVSHSGSGRWMTVKTDQPGVQFYTGNYLNGFPGRTGQGYEKHHGFCLETQCFPNAVNVNGAHFSNVVRRPGEPQRNGATRRLPRAARSCSQLARVPRCFHVAAPRDEIRHFFGGFNLAEVELEPDVKQDVEIIRRRVDQLPSGHAYVYFETWEVFVHFDLRRRRAAPGARSNAATWAVASSRSMWTGRRIGTKSDCRSTGSRCTRQRTA</sequence>
<keyword evidence="2" id="KW-0413">Isomerase</keyword>
<organism evidence="5 6">
    <name type="scientific">Durusdinium trenchii</name>
    <dbReference type="NCBI Taxonomy" id="1381693"/>
    <lineage>
        <taxon>Eukaryota</taxon>
        <taxon>Sar</taxon>
        <taxon>Alveolata</taxon>
        <taxon>Dinophyceae</taxon>
        <taxon>Suessiales</taxon>
        <taxon>Symbiodiniaceae</taxon>
        <taxon>Durusdinium</taxon>
    </lineage>
</organism>
<name>A0ABP0S337_9DINO</name>
<evidence type="ECO:0000313" key="6">
    <source>
        <dbReference type="Proteomes" id="UP001642484"/>
    </source>
</evidence>
<dbReference type="PANTHER" id="PTHR10091:SF0">
    <property type="entry name" value="GALACTOSE MUTAROTASE"/>
    <property type="match status" value="1"/>
</dbReference>
<comment type="caution">
    <text evidence="5">The sequence shown here is derived from an EMBL/GenBank/DDBJ whole genome shotgun (WGS) entry which is preliminary data.</text>
</comment>
<evidence type="ECO:0000256" key="1">
    <source>
        <dbReference type="ARBA" id="ARBA00006206"/>
    </source>
</evidence>
<reference evidence="5 6" key="1">
    <citation type="submission" date="2024-02" db="EMBL/GenBank/DDBJ databases">
        <authorList>
            <person name="Chen Y."/>
            <person name="Shah S."/>
            <person name="Dougan E. K."/>
            <person name="Thang M."/>
            <person name="Chan C."/>
        </authorList>
    </citation>
    <scope>NUCLEOTIDE SEQUENCE [LARGE SCALE GENOMIC DNA]</scope>
</reference>
<dbReference type="Pfam" id="PF01263">
    <property type="entry name" value="Aldose_epim"/>
    <property type="match status" value="1"/>
</dbReference>
<evidence type="ECO:0000256" key="4">
    <source>
        <dbReference type="SAM" id="MobiDB-lite"/>
    </source>
</evidence>
<dbReference type="PANTHER" id="PTHR10091">
    <property type="entry name" value="ALDOSE-1-EPIMERASE"/>
    <property type="match status" value="1"/>
</dbReference>
<keyword evidence="6" id="KW-1185">Reference proteome</keyword>
<dbReference type="InterPro" id="IPR011013">
    <property type="entry name" value="Gal_mutarotase_sf_dom"/>
</dbReference>
<dbReference type="InterPro" id="IPR047215">
    <property type="entry name" value="Galactose_mutarotase-like"/>
</dbReference>
<dbReference type="InterPro" id="IPR008183">
    <property type="entry name" value="Aldose_1/G6P_1-epimerase"/>
</dbReference>
<evidence type="ECO:0000256" key="2">
    <source>
        <dbReference type="ARBA" id="ARBA00023235"/>
    </source>
</evidence>
<protein>
    <recommendedName>
        <fullName evidence="7">Aldose 1-epimerase</fullName>
    </recommendedName>
</protein>
<dbReference type="InterPro" id="IPR018052">
    <property type="entry name" value="Ald1_epimerase_CS"/>
</dbReference>
<evidence type="ECO:0008006" key="7">
    <source>
        <dbReference type="Google" id="ProtNLM"/>
    </source>
</evidence>
<accession>A0ABP0S337</accession>
<proteinExistence type="inferred from homology"/>
<keyword evidence="3" id="KW-0119">Carbohydrate metabolism</keyword>
<dbReference type="PROSITE" id="PS00545">
    <property type="entry name" value="ALDOSE_1_EPIMERASE"/>
    <property type="match status" value="1"/>
</dbReference>
<dbReference type="Gene3D" id="2.70.98.10">
    <property type="match status" value="1"/>
</dbReference>
<dbReference type="EMBL" id="CAXAMN010026916">
    <property type="protein sequence ID" value="CAK9106767.1"/>
    <property type="molecule type" value="Genomic_DNA"/>
</dbReference>
<evidence type="ECO:0000313" key="5">
    <source>
        <dbReference type="EMBL" id="CAK9106767.1"/>
    </source>
</evidence>
<dbReference type="SUPFAM" id="SSF74650">
    <property type="entry name" value="Galactose mutarotase-like"/>
    <property type="match status" value="1"/>
</dbReference>
<evidence type="ECO:0000256" key="3">
    <source>
        <dbReference type="ARBA" id="ARBA00023277"/>
    </source>
</evidence>